<protein>
    <submittedName>
        <fullName evidence="3">Uncharacterized protein</fullName>
    </submittedName>
</protein>
<proteinExistence type="predicted"/>
<keyword evidence="2" id="KW-1185">Reference proteome</keyword>
<reference evidence="3" key="1">
    <citation type="submission" date="2022-11" db="UniProtKB">
        <authorList>
            <consortium name="WormBaseParasite"/>
        </authorList>
    </citation>
    <scope>IDENTIFICATION</scope>
</reference>
<feature type="chain" id="PRO_5037641958" evidence="1">
    <location>
        <begin position="21"/>
        <end position="182"/>
    </location>
</feature>
<evidence type="ECO:0000313" key="2">
    <source>
        <dbReference type="Proteomes" id="UP000887578"/>
    </source>
</evidence>
<dbReference type="WBParaSite" id="PDA_v2.g30940.t1">
    <property type="protein sequence ID" value="PDA_v2.g30940.t1"/>
    <property type="gene ID" value="PDA_v2.g30940"/>
</dbReference>
<dbReference type="Proteomes" id="UP000887578">
    <property type="component" value="Unplaced"/>
</dbReference>
<accession>A0A914QM31</accession>
<dbReference type="AlphaFoldDB" id="A0A914QM31"/>
<feature type="signal peptide" evidence="1">
    <location>
        <begin position="1"/>
        <end position="20"/>
    </location>
</feature>
<organism evidence="2 3">
    <name type="scientific">Panagrolaimus davidi</name>
    <dbReference type="NCBI Taxonomy" id="227884"/>
    <lineage>
        <taxon>Eukaryota</taxon>
        <taxon>Metazoa</taxon>
        <taxon>Ecdysozoa</taxon>
        <taxon>Nematoda</taxon>
        <taxon>Chromadorea</taxon>
        <taxon>Rhabditida</taxon>
        <taxon>Tylenchina</taxon>
        <taxon>Panagrolaimomorpha</taxon>
        <taxon>Panagrolaimoidea</taxon>
        <taxon>Panagrolaimidae</taxon>
        <taxon>Panagrolaimus</taxon>
    </lineage>
</organism>
<keyword evidence="1" id="KW-0732">Signal</keyword>
<evidence type="ECO:0000313" key="3">
    <source>
        <dbReference type="WBParaSite" id="PDA_v2.g30940.t1"/>
    </source>
</evidence>
<sequence length="182" mass="21610">MCNYFKTLLLLLCFIEYSNQKLMMGNHRKIPPYYDSEFADDENEKDFDKLFQKEKLQKPKLKNSAEDVAPENQEMDGSKLEKYLKQYEKLQKPKFKDSKNEEVIEKTTPKIKSGWEWEKLDYDNDDEILNGNKNVNGRYYPGISPHIKNKNNNQKIDNKSNSNFVTKFNSSFCLIIFSLFFI</sequence>
<name>A0A914QM31_9BILA</name>
<evidence type="ECO:0000256" key="1">
    <source>
        <dbReference type="SAM" id="SignalP"/>
    </source>
</evidence>